<dbReference type="EMBL" id="UINC01024132">
    <property type="protein sequence ID" value="SVA97185.1"/>
    <property type="molecule type" value="Genomic_DNA"/>
</dbReference>
<dbReference type="GO" id="GO:0006508">
    <property type="term" value="P:proteolysis"/>
    <property type="evidence" value="ECO:0007669"/>
    <property type="project" value="InterPro"/>
</dbReference>
<sequence>MINRFTLAGFLVFSTLKADILPLTQRYFHHEDQGHSYVRGTYMIILSDTSLQTYLTDDNTGNFVEFKKSQGYNVVIQNFNDVGGTANNLKSYLQWYVEEQDPLLEYVLLVGDVNGNYAIPSFYIGSYNENEDDVTDYPYTFFGDDVTENRFFIGRWSIRQVQDLISLKMRSIQYIKMDAISDYSYLNRGLLVAGNYNGEDDAPNTWPVTPVWTSLWLQDEWYNYGYSEVDTAFFHPQNQNTENAKIASSWNTGVGVINYRGWGDANGWHKPYFHRENIDELTNGWKIPIVMSFVCNTGDFGNNIEQSFGEYMLKAGSISNPKGAAAMIGPSDLDTDTRFNNVMCGVMWDELLEGRVPELGPALHAGKKAIAIEFPGYAVNGQNISEFYHHVYGVLGDPSLPVWLKEPGDLSADIEQNPSLGQSYLSTVITNESGNPIMDVVGALMYDGELVGKGLSNQNGILDIDFENISEGETLYLYLNKPQYFQKQIELSFSTDDGSAFTSDPYEIPSPQSSITYNFYDSNSGSENAPVYNWVEISDVGTNLGLTDDSHITDVGIGFDFPYYGEVFNSMTVCSNGWASFLPCLDGDNNGECNSLSHFFNN</sequence>
<dbReference type="InterPro" id="IPR029031">
    <property type="entry name" value="Gingipain_N_sf"/>
</dbReference>
<reference evidence="3" key="1">
    <citation type="submission" date="2018-05" db="EMBL/GenBank/DDBJ databases">
        <authorList>
            <person name="Lanie J.A."/>
            <person name="Ng W.-L."/>
            <person name="Kazmierczak K.M."/>
            <person name="Andrzejewski T.M."/>
            <person name="Davidsen T.M."/>
            <person name="Wayne K.J."/>
            <person name="Tettelin H."/>
            <person name="Glass J.I."/>
            <person name="Rusch D."/>
            <person name="Podicherti R."/>
            <person name="Tsui H.-C.T."/>
            <person name="Winkler M.E."/>
        </authorList>
    </citation>
    <scope>NUCLEOTIDE SEQUENCE</scope>
</reference>
<gene>
    <name evidence="3" type="ORF">METZ01_LOCUS150039</name>
</gene>
<name>A0A382A6L7_9ZZZZ</name>
<dbReference type="SUPFAM" id="SSF52129">
    <property type="entry name" value="Caspase-like"/>
    <property type="match status" value="1"/>
</dbReference>
<dbReference type="Gene3D" id="3.40.50.10390">
    <property type="entry name" value="Gingipain r, domain 1"/>
    <property type="match status" value="1"/>
</dbReference>
<accession>A0A382A6L7</accession>
<dbReference type="Pfam" id="PF01364">
    <property type="entry name" value="Peptidase_C25"/>
    <property type="match status" value="1"/>
</dbReference>
<dbReference type="GO" id="GO:0008234">
    <property type="term" value="F:cysteine-type peptidase activity"/>
    <property type="evidence" value="ECO:0007669"/>
    <property type="project" value="InterPro"/>
</dbReference>
<protein>
    <recommendedName>
        <fullName evidence="2">Gingipain domain-containing protein</fullName>
    </recommendedName>
</protein>
<dbReference type="Gene3D" id="3.40.50.1460">
    <property type="match status" value="1"/>
</dbReference>
<dbReference type="AlphaFoldDB" id="A0A382A6L7"/>
<feature type="non-terminal residue" evidence="3">
    <location>
        <position position="602"/>
    </location>
</feature>
<feature type="domain" description="Gingipain" evidence="2">
    <location>
        <begin position="47"/>
        <end position="401"/>
    </location>
</feature>
<evidence type="ECO:0000259" key="2">
    <source>
        <dbReference type="Pfam" id="PF01364"/>
    </source>
</evidence>
<dbReference type="InterPro" id="IPR029030">
    <property type="entry name" value="Caspase-like_dom_sf"/>
</dbReference>
<evidence type="ECO:0000313" key="3">
    <source>
        <dbReference type="EMBL" id="SVA97185.1"/>
    </source>
</evidence>
<proteinExistence type="predicted"/>
<organism evidence="3">
    <name type="scientific">marine metagenome</name>
    <dbReference type="NCBI Taxonomy" id="408172"/>
    <lineage>
        <taxon>unclassified sequences</taxon>
        <taxon>metagenomes</taxon>
        <taxon>ecological metagenomes</taxon>
    </lineage>
</organism>
<keyword evidence="1" id="KW-0732">Signal</keyword>
<evidence type="ECO:0000256" key="1">
    <source>
        <dbReference type="ARBA" id="ARBA00022729"/>
    </source>
</evidence>
<dbReference type="InterPro" id="IPR001769">
    <property type="entry name" value="Gingipain"/>
</dbReference>